<evidence type="ECO:0000313" key="3">
    <source>
        <dbReference type="EMBL" id="NIR75038.1"/>
    </source>
</evidence>
<dbReference type="GO" id="GO:0016301">
    <property type="term" value="F:kinase activity"/>
    <property type="evidence" value="ECO:0007669"/>
    <property type="project" value="InterPro"/>
</dbReference>
<proteinExistence type="predicted"/>
<dbReference type="PANTHER" id="PTHR40732:SF1">
    <property type="entry name" value="GTP-DEPENDENT DEPHOSPHO-COA KINASE"/>
    <property type="match status" value="1"/>
</dbReference>
<accession>A0AAE4Z7H8</accession>
<evidence type="ECO:0000256" key="2">
    <source>
        <dbReference type="ARBA" id="ARBA00023134"/>
    </source>
</evidence>
<dbReference type="GO" id="GO:0005525">
    <property type="term" value="F:GTP binding"/>
    <property type="evidence" value="ECO:0007669"/>
    <property type="project" value="UniProtKB-KW"/>
</dbReference>
<sequence>MIEFDLIPSLQIVDGQEKRKKRELPKLENITTLNCDNPAATIADSSIDLIKKSFALKPPVRILVNGEEDLLVIPACLYAPENAI</sequence>
<dbReference type="AlphaFoldDB" id="A0AAE4Z7H8"/>
<dbReference type="PANTHER" id="PTHR40732">
    <property type="entry name" value="UPF0218 PROTEIN TK1697"/>
    <property type="match status" value="1"/>
</dbReference>
<organism evidence="3 4">
    <name type="scientific">Candidatus Kutchimonas denitrificans</name>
    <dbReference type="NCBI Taxonomy" id="3056748"/>
    <lineage>
        <taxon>Bacteria</taxon>
        <taxon>Pseudomonadati</taxon>
        <taxon>Gemmatimonadota</taxon>
        <taxon>Gemmatimonadia</taxon>
        <taxon>Candidatus Palauibacterales</taxon>
        <taxon>Candidatus Palauibacteraceae</taxon>
        <taxon>Candidatus Kutchimonas</taxon>
    </lineage>
</organism>
<dbReference type="Pfam" id="PF04019">
    <property type="entry name" value="DUF359"/>
    <property type="match status" value="1"/>
</dbReference>
<keyword evidence="1" id="KW-0547">Nucleotide-binding</keyword>
<evidence type="ECO:0000256" key="1">
    <source>
        <dbReference type="ARBA" id="ARBA00022741"/>
    </source>
</evidence>
<dbReference type="Proteomes" id="UP000702544">
    <property type="component" value="Unassembled WGS sequence"/>
</dbReference>
<dbReference type="InterPro" id="IPR007164">
    <property type="entry name" value="GTP-dep_dephospho-CoA_kin"/>
</dbReference>
<protein>
    <submittedName>
        <fullName evidence="3">DUF359 domain-containing protein</fullName>
    </submittedName>
</protein>
<comment type="caution">
    <text evidence="3">The sequence shown here is derived from an EMBL/GenBank/DDBJ whole genome shotgun (WGS) entry which is preliminary data.</text>
</comment>
<name>A0AAE4Z7H8_9BACT</name>
<gene>
    <name evidence="3" type="ORF">GWO12_07980</name>
</gene>
<dbReference type="EMBL" id="JAACAK010000056">
    <property type="protein sequence ID" value="NIR75038.1"/>
    <property type="molecule type" value="Genomic_DNA"/>
</dbReference>
<dbReference type="GO" id="GO:0015937">
    <property type="term" value="P:coenzyme A biosynthetic process"/>
    <property type="evidence" value="ECO:0007669"/>
    <property type="project" value="InterPro"/>
</dbReference>
<evidence type="ECO:0000313" key="4">
    <source>
        <dbReference type="Proteomes" id="UP000702544"/>
    </source>
</evidence>
<keyword evidence="2" id="KW-0342">GTP-binding</keyword>
<feature type="non-terminal residue" evidence="3">
    <location>
        <position position="84"/>
    </location>
</feature>
<reference evidence="3 4" key="1">
    <citation type="submission" date="2020-01" db="EMBL/GenBank/DDBJ databases">
        <title>Genomes assembled from Gulf of Kutch pelagic sediment metagenomes.</title>
        <authorList>
            <person name="Chandrashekar M."/>
            <person name="Mahajan M.S."/>
            <person name="Dave K.J."/>
            <person name="Vatsa P."/>
            <person name="Nathani N.M."/>
        </authorList>
    </citation>
    <scope>NUCLEOTIDE SEQUENCE [LARGE SCALE GENOMIC DNA]</scope>
    <source>
        <strain evidence="3">KS3-K002</strain>
    </source>
</reference>